<gene>
    <name evidence="3" type="ORF">ACFPFW_08625</name>
</gene>
<organism evidence="3 4">
    <name type="scientific">Flaviflagellibacter deserti</name>
    <dbReference type="NCBI Taxonomy" id="2267266"/>
    <lineage>
        <taxon>Bacteria</taxon>
        <taxon>Pseudomonadati</taxon>
        <taxon>Pseudomonadota</taxon>
        <taxon>Alphaproteobacteria</taxon>
        <taxon>Hyphomicrobiales</taxon>
        <taxon>Flaviflagellibacter</taxon>
    </lineage>
</organism>
<proteinExistence type="predicted"/>
<dbReference type="InterPro" id="IPR011050">
    <property type="entry name" value="Pectin_lyase_fold/virulence"/>
</dbReference>
<feature type="signal peptide" evidence="1">
    <location>
        <begin position="1"/>
        <end position="20"/>
    </location>
</feature>
<dbReference type="SUPFAM" id="SSF51126">
    <property type="entry name" value="Pectin lyase-like"/>
    <property type="match status" value="1"/>
</dbReference>
<evidence type="ECO:0000313" key="3">
    <source>
        <dbReference type="EMBL" id="MFC5068080.1"/>
    </source>
</evidence>
<feature type="domain" description="Right handed beta helix" evidence="2">
    <location>
        <begin position="882"/>
        <end position="1028"/>
    </location>
</feature>
<dbReference type="Gene3D" id="2.160.20.10">
    <property type="entry name" value="Single-stranded right-handed beta-helix, Pectin lyase-like"/>
    <property type="match status" value="1"/>
</dbReference>
<reference evidence="4" key="1">
    <citation type="journal article" date="2019" name="Int. J. Syst. Evol. Microbiol.">
        <title>The Global Catalogue of Microorganisms (GCM) 10K type strain sequencing project: providing services to taxonomists for standard genome sequencing and annotation.</title>
        <authorList>
            <consortium name="The Broad Institute Genomics Platform"/>
            <consortium name="The Broad Institute Genome Sequencing Center for Infectious Disease"/>
            <person name="Wu L."/>
            <person name="Ma J."/>
        </authorList>
    </citation>
    <scope>NUCLEOTIDE SEQUENCE [LARGE SCALE GENOMIC DNA]</scope>
    <source>
        <strain evidence="4">CGMCC 1.16444</strain>
    </source>
</reference>
<dbReference type="InterPro" id="IPR006626">
    <property type="entry name" value="PbH1"/>
</dbReference>
<dbReference type="SMART" id="SM00710">
    <property type="entry name" value="PbH1"/>
    <property type="match status" value="5"/>
</dbReference>
<evidence type="ECO:0000256" key="1">
    <source>
        <dbReference type="SAM" id="SignalP"/>
    </source>
</evidence>
<accession>A0ABV9Z2X5</accession>
<comment type="caution">
    <text evidence="3">The sequence shown here is derived from an EMBL/GenBank/DDBJ whole genome shotgun (WGS) entry which is preliminary data.</text>
</comment>
<evidence type="ECO:0000259" key="2">
    <source>
        <dbReference type="Pfam" id="PF13229"/>
    </source>
</evidence>
<name>A0ABV9Z2X5_9HYPH</name>
<dbReference type="Proteomes" id="UP001595796">
    <property type="component" value="Unassembled WGS sequence"/>
</dbReference>
<keyword evidence="1" id="KW-0732">Signal</keyword>
<feature type="chain" id="PRO_5045377846" evidence="1">
    <location>
        <begin position="21"/>
        <end position="1167"/>
    </location>
</feature>
<dbReference type="InterPro" id="IPR039448">
    <property type="entry name" value="Beta_helix"/>
</dbReference>
<keyword evidence="4" id="KW-1185">Reference proteome</keyword>
<protein>
    <submittedName>
        <fullName evidence="3">Right-handed parallel beta-helix repeat-containing protein</fullName>
    </submittedName>
</protein>
<dbReference type="Pfam" id="PF13229">
    <property type="entry name" value="Beta_helix"/>
    <property type="match status" value="1"/>
</dbReference>
<dbReference type="RefSeq" id="WP_114957578.1">
    <property type="nucleotide sequence ID" value="NZ_JBHSJF010000006.1"/>
</dbReference>
<evidence type="ECO:0000313" key="4">
    <source>
        <dbReference type="Proteomes" id="UP001595796"/>
    </source>
</evidence>
<sequence length="1167" mass="125086">MRIVWLCLVPVLGLALPCAAAEDVNGVVQALKDQVKVAEAIVDPAQRLRSFERARMVFEAKSRAGAADALAGAGITAEALAERSMAARLDLIHASRDPAQRNWHETEAEALAVGLSKEKRVAALVSIGRAVAENGDKARARALLERALAEASPQNAPDLTRLAASIGGLMDIDLLRAVRSSPDVTARAALLQGVARDDAETKNELPLQGELRHAVGSTFSVDRQAALDEIADEALVQRRADFAELAIVAMDDPVSHDRALSRLLDGLVAQGNTIRALRIVRDLTAVERRAQRFRDLAVTFHKAGYKALSDGCFEEAIAAARDMGPDAIAMVVRSLASTKRETRALAETASLTGAARSYALAGVARRLADAGRLAEAERLLPELMSDSDRSFALSGIWKAKVKGAEPKAIEVAIAGMSGAEDRDRVRMALIEELVDRRSYSKALEIAAVVDDVDLKLEAILDVGVEAGKEKALPLAREAFAKALETVKLGGAPHRDERLVQIVAAQSRLGEIEAGGAVAALIANPDQQIRAKAEIAKGFARTKNFANAYRAVDDIGGSAVHGATLAFVALEEAKGAEDLRPIVERLRTIGEHNERRAAFRSLAEAASKRLTNQKSSAETSTEAPVVREPVSYIGGGVEVSHIAGQPALKPYTPPAGNVAVHDVRAQVPLPRDGRFGIGLLPDEAQFKRFRNERLVKDDDGGLRIATSLDPAITAQGLPAGRYINVAQGIVTISDIARAFPDDVRISGDNITIRIPINIARGATLLMLGGDAKEFRLSEEDGAFIMNGGRLFVVDSAIVGWNMAANAPSWRSDKYGSKTFRPFIGSWTASDTIIAGSRLTALGYQMTKAFGLTITTGPHYGHIDTALEPTGQIVDNTIENLEYGFYSYEGRDIAIVGNEFRDNLIYAVDPHDRSHRLMIAYNTTYGSLGKHGIIVSREVDRSWIIGNVSFANAGSGIMLERESVGNVVYGNASFDNEQDGITVFESSCNLILRNDMFRNKRSGLKIRNSADIGVYHNAIRQNAQRGIEAYIADLSANADSQDRDFSLDPYSPVTTFSAGWNIIGKNTVGISMAGVSGAALIENSFRFAGRRLLGGDAERATGTVLAGRSSLVASQCRPKRAAYTCPLREQGLLTSELMPDFSDPDATNDCTSISGTVQSTAFIASRDGS</sequence>
<dbReference type="EMBL" id="JBHSJF010000006">
    <property type="protein sequence ID" value="MFC5068080.1"/>
    <property type="molecule type" value="Genomic_DNA"/>
</dbReference>
<dbReference type="InterPro" id="IPR012334">
    <property type="entry name" value="Pectin_lyas_fold"/>
</dbReference>